<name>X1SA96_9ZZZZ</name>
<protein>
    <submittedName>
        <fullName evidence="1">Uncharacterized protein</fullName>
    </submittedName>
</protein>
<accession>X1SA96</accession>
<proteinExistence type="predicted"/>
<reference evidence="1" key="1">
    <citation type="journal article" date="2014" name="Front. Microbiol.">
        <title>High frequency of phylogenetically diverse reductive dehalogenase-homologous genes in deep subseafloor sedimentary metagenomes.</title>
        <authorList>
            <person name="Kawai M."/>
            <person name="Futagami T."/>
            <person name="Toyoda A."/>
            <person name="Takaki Y."/>
            <person name="Nishi S."/>
            <person name="Hori S."/>
            <person name="Arai W."/>
            <person name="Tsubouchi T."/>
            <person name="Morono Y."/>
            <person name="Uchiyama I."/>
            <person name="Ito T."/>
            <person name="Fujiyama A."/>
            <person name="Inagaki F."/>
            <person name="Takami H."/>
        </authorList>
    </citation>
    <scope>NUCLEOTIDE SEQUENCE</scope>
    <source>
        <strain evidence="1">Expedition CK06-06</strain>
    </source>
</reference>
<dbReference type="AlphaFoldDB" id="X1SA96"/>
<evidence type="ECO:0000313" key="1">
    <source>
        <dbReference type="EMBL" id="GAI76011.1"/>
    </source>
</evidence>
<organism evidence="1">
    <name type="scientific">marine sediment metagenome</name>
    <dbReference type="NCBI Taxonomy" id="412755"/>
    <lineage>
        <taxon>unclassified sequences</taxon>
        <taxon>metagenomes</taxon>
        <taxon>ecological metagenomes</taxon>
    </lineage>
</organism>
<feature type="non-terminal residue" evidence="1">
    <location>
        <position position="1"/>
    </location>
</feature>
<comment type="caution">
    <text evidence="1">The sequence shown here is derived from an EMBL/GenBank/DDBJ whole genome shotgun (WGS) entry which is preliminary data.</text>
</comment>
<sequence length="130" mass="14772">QNSPLIWIRVQSAPWVAVDEVRLIVNGERKLTFPVKTAKEKILKFTKQISLKLNKDSYIAVEVLGKNSLYPVLQQYSRKGLLKDAALPYALTNPVFIDVDGNGKFDPPLPGKIKLRSDIPEPEKLIQRYE</sequence>
<gene>
    <name evidence="1" type="ORF">S12H4_11467</name>
</gene>
<dbReference type="EMBL" id="BARW01005154">
    <property type="protein sequence ID" value="GAI76011.1"/>
    <property type="molecule type" value="Genomic_DNA"/>
</dbReference>